<evidence type="ECO:0000256" key="6">
    <source>
        <dbReference type="ARBA" id="ARBA00023136"/>
    </source>
</evidence>
<keyword evidence="11" id="KW-1185">Reference proteome</keyword>
<proteinExistence type="inferred from homology"/>
<evidence type="ECO:0000313" key="10">
    <source>
        <dbReference type="EMBL" id="MEK9500306.1"/>
    </source>
</evidence>
<evidence type="ECO:0000313" key="11">
    <source>
        <dbReference type="Proteomes" id="UP001484239"/>
    </source>
</evidence>
<name>A0ABU9E6F8_9BACT</name>
<protein>
    <submittedName>
        <fullName evidence="10">TolC family protein</fullName>
    </submittedName>
</protein>
<dbReference type="SUPFAM" id="SSF56954">
    <property type="entry name" value="Outer membrane efflux proteins (OEP)"/>
    <property type="match status" value="1"/>
</dbReference>
<evidence type="ECO:0000256" key="4">
    <source>
        <dbReference type="ARBA" id="ARBA00022452"/>
    </source>
</evidence>
<comment type="caution">
    <text evidence="10">The sequence shown here is derived from an EMBL/GenBank/DDBJ whole genome shotgun (WGS) entry which is preliminary data.</text>
</comment>
<comment type="similarity">
    <text evidence="2">Belongs to the outer membrane factor (OMF) (TC 1.B.17) family.</text>
</comment>
<dbReference type="Gene3D" id="1.20.1600.10">
    <property type="entry name" value="Outer membrane efflux proteins (OEP)"/>
    <property type="match status" value="1"/>
</dbReference>
<dbReference type="InterPro" id="IPR051906">
    <property type="entry name" value="TolC-like"/>
</dbReference>
<keyword evidence="9" id="KW-0732">Signal</keyword>
<organism evidence="10 11">
    <name type="scientific">Gaopeijia maritima</name>
    <dbReference type="NCBI Taxonomy" id="3119007"/>
    <lineage>
        <taxon>Bacteria</taxon>
        <taxon>Pseudomonadati</taxon>
        <taxon>Gemmatimonadota</taxon>
        <taxon>Longimicrobiia</taxon>
        <taxon>Gaopeijiales</taxon>
        <taxon>Gaopeijiaceae</taxon>
        <taxon>Gaopeijia</taxon>
    </lineage>
</organism>
<evidence type="ECO:0000256" key="7">
    <source>
        <dbReference type="ARBA" id="ARBA00023237"/>
    </source>
</evidence>
<dbReference type="Pfam" id="PF02321">
    <property type="entry name" value="OEP"/>
    <property type="match status" value="2"/>
</dbReference>
<dbReference type="RefSeq" id="WP_405275160.1">
    <property type="nucleotide sequence ID" value="NZ_CP144380.1"/>
</dbReference>
<dbReference type="PANTHER" id="PTHR30026:SF20">
    <property type="entry name" value="OUTER MEMBRANE PROTEIN TOLC"/>
    <property type="match status" value="1"/>
</dbReference>
<keyword evidence="6" id="KW-0472">Membrane</keyword>
<accession>A0ABU9E6F8</accession>
<keyword evidence="8" id="KW-0175">Coiled coil</keyword>
<feature type="chain" id="PRO_5045373774" evidence="9">
    <location>
        <begin position="24"/>
        <end position="452"/>
    </location>
</feature>
<dbReference type="Proteomes" id="UP001484239">
    <property type="component" value="Unassembled WGS sequence"/>
</dbReference>
<keyword evidence="3" id="KW-0813">Transport</keyword>
<feature type="signal peptide" evidence="9">
    <location>
        <begin position="1"/>
        <end position="23"/>
    </location>
</feature>
<evidence type="ECO:0000256" key="3">
    <source>
        <dbReference type="ARBA" id="ARBA00022448"/>
    </source>
</evidence>
<evidence type="ECO:0000256" key="1">
    <source>
        <dbReference type="ARBA" id="ARBA00004442"/>
    </source>
</evidence>
<sequence length="452" mass="47878">MRTILTAGALALALMAAGSPAGAQEPTVPFTSITFDEAVSIALQQSSSIARARNQVALSGLDVSSATMEFVPDLRFSLSGDQDFGRTFNTDEGQILDGNTQGMNARMSSSVTLFDGFANVANRNQAKLGESAALLSAQRVEQSVVFSVIAGYIGLIEAREQVGVAEENLAFQQAREEEIQALVDGGSQPVADLYQQQAEVAAARASLVDARGTAVLAEVDLVQVLRLDPTGVYDFVAPTMPDDSEVAGDVDVPELLDRAFAARPDLAGLRTEVEAAEAGVSAARASYWPTIGLSASYGSSYSSATTSSVFDQFDDRKSGSLSLSLSVPLFDGRQAARATERARIQEYEAELALDDLRQQIALEVRRVAVDRESAVQRLAAAAAQVEAAERALEAVQERYGSGVATVFEVNQSQASYVSASSALVGARYTLLFQDELLDYYVGELDPAQALGS</sequence>
<comment type="subcellular location">
    <subcellularLocation>
        <location evidence="1">Cell outer membrane</location>
    </subcellularLocation>
</comment>
<gene>
    <name evidence="10" type="ORF">WI372_04900</name>
</gene>
<dbReference type="EMBL" id="JBBHLI010000002">
    <property type="protein sequence ID" value="MEK9500306.1"/>
    <property type="molecule type" value="Genomic_DNA"/>
</dbReference>
<keyword evidence="4" id="KW-1134">Transmembrane beta strand</keyword>
<evidence type="ECO:0000256" key="8">
    <source>
        <dbReference type="SAM" id="Coils"/>
    </source>
</evidence>
<feature type="coiled-coil region" evidence="8">
    <location>
        <begin position="371"/>
        <end position="398"/>
    </location>
</feature>
<evidence type="ECO:0000256" key="2">
    <source>
        <dbReference type="ARBA" id="ARBA00007613"/>
    </source>
</evidence>
<evidence type="ECO:0000256" key="5">
    <source>
        <dbReference type="ARBA" id="ARBA00022692"/>
    </source>
</evidence>
<dbReference type="InterPro" id="IPR003423">
    <property type="entry name" value="OMP_efflux"/>
</dbReference>
<keyword evidence="5" id="KW-0812">Transmembrane</keyword>
<evidence type="ECO:0000256" key="9">
    <source>
        <dbReference type="SAM" id="SignalP"/>
    </source>
</evidence>
<reference evidence="10 11" key="1">
    <citation type="submission" date="2024-02" db="EMBL/GenBank/DDBJ databases">
        <title>A novel Gemmatimonadota bacterium.</title>
        <authorList>
            <person name="Du Z.-J."/>
            <person name="Ye Y.-Q."/>
        </authorList>
    </citation>
    <scope>NUCLEOTIDE SEQUENCE [LARGE SCALE GENOMIC DNA]</scope>
    <source>
        <strain evidence="10 11">DH-20</strain>
    </source>
</reference>
<keyword evidence="7" id="KW-0998">Cell outer membrane</keyword>
<dbReference type="PANTHER" id="PTHR30026">
    <property type="entry name" value="OUTER MEMBRANE PROTEIN TOLC"/>
    <property type="match status" value="1"/>
</dbReference>